<proteinExistence type="predicted"/>
<dbReference type="AlphaFoldDB" id="A0A4Y9SPP6"/>
<comment type="caution">
    <text evidence="1">The sequence shown here is derived from an EMBL/GenBank/DDBJ whole genome shotgun (WGS) entry which is preliminary data.</text>
</comment>
<keyword evidence="2" id="KW-1185">Reference proteome</keyword>
<name>A0A4Y9SPP6_9BURK</name>
<evidence type="ECO:0000313" key="2">
    <source>
        <dbReference type="Proteomes" id="UP000297258"/>
    </source>
</evidence>
<reference evidence="1 2" key="1">
    <citation type="submission" date="2019-03" db="EMBL/GenBank/DDBJ databases">
        <title>Draft genome of Massilia hortus sp. nov., a novel bacterial species of the Oxalobacteraceae family.</title>
        <authorList>
            <person name="Peta V."/>
            <person name="Raths R."/>
            <person name="Bucking H."/>
        </authorList>
    </citation>
    <scope>NUCLEOTIDE SEQUENCE [LARGE SCALE GENOMIC DNA]</scope>
    <source>
        <strain evidence="1 2">ONC3</strain>
    </source>
</reference>
<accession>A0A4Y9SPP6</accession>
<dbReference type="EMBL" id="SPUM01000135">
    <property type="protein sequence ID" value="TFW28660.1"/>
    <property type="molecule type" value="Genomic_DNA"/>
</dbReference>
<evidence type="ECO:0000313" key="1">
    <source>
        <dbReference type="EMBL" id="TFW28660.1"/>
    </source>
</evidence>
<gene>
    <name evidence="1" type="ORF">E4O92_20635</name>
</gene>
<sequence>MNYSIFRFEAVVDFIEVRIHTTTRNQGWKIKGALALHGISYVEPVQPDAAGWSSHFRIKLYDLRTHAALQSKLASIESECPFASPPVVTMIEVAFDGYLKDPAAPTNHNHLAALAARMAYQLAAPVSPNSRIYRDGKGGPTALPRTLEAIERKMVEGWNVGFGDKTADQYQHGYLKTTDHNKKPIPVEIHRARFEIRLAGAALPDQDIDSWKSFKFESLAPYISFRKADPTADQMQQAIIAGYADRASHRKAIPRKDSSNTRAHIMPADTELNQIVKRQLQHLTRRWSYVRKSAKISTKK</sequence>
<dbReference type="Proteomes" id="UP000297258">
    <property type="component" value="Unassembled WGS sequence"/>
</dbReference>
<organism evidence="1 2">
    <name type="scientific">Massilia horti</name>
    <dbReference type="NCBI Taxonomy" id="2562153"/>
    <lineage>
        <taxon>Bacteria</taxon>
        <taxon>Pseudomonadati</taxon>
        <taxon>Pseudomonadota</taxon>
        <taxon>Betaproteobacteria</taxon>
        <taxon>Burkholderiales</taxon>
        <taxon>Oxalobacteraceae</taxon>
        <taxon>Telluria group</taxon>
        <taxon>Massilia</taxon>
    </lineage>
</organism>
<protein>
    <submittedName>
        <fullName evidence="1">Uncharacterized protein</fullName>
    </submittedName>
</protein>
<dbReference type="RefSeq" id="WP_135191546.1">
    <property type="nucleotide sequence ID" value="NZ_SPUM01000135.1"/>
</dbReference>